<dbReference type="InterPro" id="IPR047113">
    <property type="entry name" value="PA2G4/ARX1"/>
</dbReference>
<protein>
    <submittedName>
        <fullName evidence="3">Erbb-3 binding protein 1</fullName>
    </submittedName>
</protein>
<evidence type="ECO:0000313" key="3">
    <source>
        <dbReference type="EMBL" id="KAL0338165.1"/>
    </source>
</evidence>
<gene>
    <name evidence="3" type="ORF">Sangu_1338600</name>
</gene>
<feature type="region of interest" description="Disordered" evidence="2">
    <location>
        <begin position="148"/>
        <end position="188"/>
    </location>
</feature>
<accession>A0AAW2N3W9</accession>
<comment type="similarity">
    <text evidence="1">Belongs to the peptidase M24 family.</text>
</comment>
<dbReference type="InterPro" id="IPR036388">
    <property type="entry name" value="WH-like_DNA-bd_sf"/>
</dbReference>
<sequence length="188" mass="20587">MKQFVIDGNKVVLSVSGPDTRVDEAEFEENEVYSVDIVTSTGEGKLSPKDESVSVHISEISQKFPIMPFSARALEEKRARLGLVECVNHDLLQPYPVLHEKPGDLVAHIKFTVLLMPNGSDRITTHHLQELQNTKTVDDPEIKAWLALPTKTKKKGGGKKKKGKKGEKADTADAEAMDTAPNGAASEE</sequence>
<dbReference type="PANTHER" id="PTHR10804:SF11">
    <property type="entry name" value="PROLIFERATION-ASSOCIATED PROTEIN 2G4"/>
    <property type="match status" value="1"/>
</dbReference>
<dbReference type="Gene3D" id="3.90.230.10">
    <property type="entry name" value="Creatinase/methionine aminopeptidase superfamily"/>
    <property type="match status" value="1"/>
</dbReference>
<dbReference type="InterPro" id="IPR036005">
    <property type="entry name" value="Creatinase/aminopeptidase-like"/>
</dbReference>
<comment type="caution">
    <text evidence="3">The sequence shown here is derived from an EMBL/GenBank/DDBJ whole genome shotgun (WGS) entry which is preliminary data.</text>
</comment>
<reference evidence="3" key="2">
    <citation type="journal article" date="2024" name="Plant">
        <title>Genomic evolution and insights into agronomic trait innovations of Sesamum species.</title>
        <authorList>
            <person name="Miao H."/>
            <person name="Wang L."/>
            <person name="Qu L."/>
            <person name="Liu H."/>
            <person name="Sun Y."/>
            <person name="Le M."/>
            <person name="Wang Q."/>
            <person name="Wei S."/>
            <person name="Zheng Y."/>
            <person name="Lin W."/>
            <person name="Duan Y."/>
            <person name="Cao H."/>
            <person name="Xiong S."/>
            <person name="Wang X."/>
            <person name="Wei L."/>
            <person name="Li C."/>
            <person name="Ma Q."/>
            <person name="Ju M."/>
            <person name="Zhao R."/>
            <person name="Li G."/>
            <person name="Mu C."/>
            <person name="Tian Q."/>
            <person name="Mei H."/>
            <person name="Zhang T."/>
            <person name="Gao T."/>
            <person name="Zhang H."/>
        </authorList>
    </citation>
    <scope>NUCLEOTIDE SEQUENCE</scope>
    <source>
        <strain evidence="3">G01</strain>
    </source>
</reference>
<dbReference type="Gene3D" id="1.10.10.10">
    <property type="entry name" value="Winged helix-like DNA-binding domain superfamily/Winged helix DNA-binding domain"/>
    <property type="match status" value="1"/>
</dbReference>
<dbReference type="FunFam" id="1.10.10.10:FF:000029">
    <property type="entry name" value="Proliferation-associated 2G4, a"/>
    <property type="match status" value="1"/>
</dbReference>
<dbReference type="AlphaFoldDB" id="A0AAW2N3W9"/>
<name>A0AAW2N3W9_9LAMI</name>
<dbReference type="EMBL" id="JACGWK010000008">
    <property type="protein sequence ID" value="KAL0338165.1"/>
    <property type="molecule type" value="Genomic_DNA"/>
</dbReference>
<dbReference type="PANTHER" id="PTHR10804">
    <property type="entry name" value="PROTEASE FAMILY M24 METHIONYL AMINOPEPTIDASE, AMINOPEPTIDASE P"/>
    <property type="match status" value="1"/>
</dbReference>
<dbReference type="InterPro" id="IPR036390">
    <property type="entry name" value="WH_DNA-bd_sf"/>
</dbReference>
<evidence type="ECO:0000256" key="2">
    <source>
        <dbReference type="SAM" id="MobiDB-lite"/>
    </source>
</evidence>
<reference evidence="3" key="1">
    <citation type="submission" date="2020-06" db="EMBL/GenBank/DDBJ databases">
        <authorList>
            <person name="Li T."/>
            <person name="Hu X."/>
            <person name="Zhang T."/>
            <person name="Song X."/>
            <person name="Zhang H."/>
            <person name="Dai N."/>
            <person name="Sheng W."/>
            <person name="Hou X."/>
            <person name="Wei L."/>
        </authorList>
    </citation>
    <scope>NUCLEOTIDE SEQUENCE</scope>
    <source>
        <strain evidence="3">G01</strain>
        <tissue evidence="3">Leaf</tissue>
    </source>
</reference>
<feature type="compositionally biased region" description="Basic residues" evidence="2">
    <location>
        <begin position="151"/>
        <end position="165"/>
    </location>
</feature>
<evidence type="ECO:0000256" key="1">
    <source>
        <dbReference type="ARBA" id="ARBA00007319"/>
    </source>
</evidence>
<dbReference type="SUPFAM" id="SSF55920">
    <property type="entry name" value="Creatinase/aminopeptidase"/>
    <property type="match status" value="1"/>
</dbReference>
<dbReference type="SUPFAM" id="SSF46785">
    <property type="entry name" value="Winged helix' DNA-binding domain"/>
    <property type="match status" value="1"/>
</dbReference>
<organism evidence="3">
    <name type="scientific">Sesamum angustifolium</name>
    <dbReference type="NCBI Taxonomy" id="2727405"/>
    <lineage>
        <taxon>Eukaryota</taxon>
        <taxon>Viridiplantae</taxon>
        <taxon>Streptophyta</taxon>
        <taxon>Embryophyta</taxon>
        <taxon>Tracheophyta</taxon>
        <taxon>Spermatophyta</taxon>
        <taxon>Magnoliopsida</taxon>
        <taxon>eudicotyledons</taxon>
        <taxon>Gunneridae</taxon>
        <taxon>Pentapetalae</taxon>
        <taxon>asterids</taxon>
        <taxon>lamiids</taxon>
        <taxon>Lamiales</taxon>
        <taxon>Pedaliaceae</taxon>
        <taxon>Sesamum</taxon>
    </lineage>
</organism>
<proteinExistence type="inferred from homology"/>